<dbReference type="OrthoDB" id="3262301at2759"/>
<gene>
    <name evidence="2" type="ORF">JAAARDRAFT_53249</name>
</gene>
<feature type="region of interest" description="Disordered" evidence="1">
    <location>
        <begin position="155"/>
        <end position="193"/>
    </location>
</feature>
<proteinExistence type="predicted"/>
<dbReference type="EMBL" id="KL197710">
    <property type="protein sequence ID" value="KDQ63020.1"/>
    <property type="molecule type" value="Genomic_DNA"/>
</dbReference>
<feature type="compositionally biased region" description="Pro residues" evidence="1">
    <location>
        <begin position="122"/>
        <end position="131"/>
    </location>
</feature>
<evidence type="ECO:0000313" key="2">
    <source>
        <dbReference type="EMBL" id="KDQ63020.1"/>
    </source>
</evidence>
<evidence type="ECO:0000313" key="3">
    <source>
        <dbReference type="Proteomes" id="UP000027265"/>
    </source>
</evidence>
<feature type="region of interest" description="Disordered" evidence="1">
    <location>
        <begin position="107"/>
        <end position="138"/>
    </location>
</feature>
<dbReference type="HOGENOM" id="CLU_071342_0_0_1"/>
<evidence type="ECO:0000256" key="1">
    <source>
        <dbReference type="SAM" id="MobiDB-lite"/>
    </source>
</evidence>
<sequence length="251" mass="26993">MAPQEIRFTPNGVPYIVEFANVSFRTGSSTSLASSYKTPSRSSSLRSASTVCTNRSFGHSTVSSFSSIPSYTSHSSSAVTLVPSEPEEESSAGGLYIHFPSSSSRPSYRKDAFHHPYENPFDTPPPTPPPKKTSVSRLARLRRTIVKAVTEAGMHAPPGARSEPFTGEVGRKPSREGGHRLVEEQRVPGEKKGSLFSGTYGQVCAALKAAGLAMTPCEATGFDEATRLGALFVVKHNELGVVEFRKLTLWG</sequence>
<organism evidence="2 3">
    <name type="scientific">Jaapia argillacea MUCL 33604</name>
    <dbReference type="NCBI Taxonomy" id="933084"/>
    <lineage>
        <taxon>Eukaryota</taxon>
        <taxon>Fungi</taxon>
        <taxon>Dikarya</taxon>
        <taxon>Basidiomycota</taxon>
        <taxon>Agaricomycotina</taxon>
        <taxon>Agaricomycetes</taxon>
        <taxon>Agaricomycetidae</taxon>
        <taxon>Jaapiales</taxon>
        <taxon>Jaapiaceae</taxon>
        <taxon>Jaapia</taxon>
    </lineage>
</organism>
<keyword evidence="3" id="KW-1185">Reference proteome</keyword>
<dbReference type="Proteomes" id="UP000027265">
    <property type="component" value="Unassembled WGS sequence"/>
</dbReference>
<name>A0A067QA34_9AGAM</name>
<dbReference type="InParanoid" id="A0A067QA34"/>
<protein>
    <submittedName>
        <fullName evidence="2">Uncharacterized protein</fullName>
    </submittedName>
</protein>
<feature type="region of interest" description="Disordered" evidence="1">
    <location>
        <begin position="79"/>
        <end position="98"/>
    </location>
</feature>
<accession>A0A067QA34</accession>
<dbReference type="AlphaFoldDB" id="A0A067QA34"/>
<feature type="compositionally biased region" description="Basic and acidic residues" evidence="1">
    <location>
        <begin position="108"/>
        <end position="117"/>
    </location>
</feature>
<feature type="compositionally biased region" description="Basic and acidic residues" evidence="1">
    <location>
        <begin position="169"/>
        <end position="193"/>
    </location>
</feature>
<reference evidence="3" key="1">
    <citation type="journal article" date="2014" name="Proc. Natl. Acad. Sci. U.S.A.">
        <title>Extensive sampling of basidiomycete genomes demonstrates inadequacy of the white-rot/brown-rot paradigm for wood decay fungi.</title>
        <authorList>
            <person name="Riley R."/>
            <person name="Salamov A.A."/>
            <person name="Brown D.W."/>
            <person name="Nagy L.G."/>
            <person name="Floudas D."/>
            <person name="Held B.W."/>
            <person name="Levasseur A."/>
            <person name="Lombard V."/>
            <person name="Morin E."/>
            <person name="Otillar R."/>
            <person name="Lindquist E.A."/>
            <person name="Sun H."/>
            <person name="LaButti K.M."/>
            <person name="Schmutz J."/>
            <person name="Jabbour D."/>
            <person name="Luo H."/>
            <person name="Baker S.E."/>
            <person name="Pisabarro A.G."/>
            <person name="Walton J.D."/>
            <person name="Blanchette R.A."/>
            <person name="Henrissat B."/>
            <person name="Martin F."/>
            <person name="Cullen D."/>
            <person name="Hibbett D.S."/>
            <person name="Grigoriev I.V."/>
        </authorList>
    </citation>
    <scope>NUCLEOTIDE SEQUENCE [LARGE SCALE GENOMIC DNA]</scope>
    <source>
        <strain evidence="3">MUCL 33604</strain>
    </source>
</reference>